<dbReference type="EMBL" id="JARKIF010000009">
    <property type="protein sequence ID" value="KAJ7630485.1"/>
    <property type="molecule type" value="Genomic_DNA"/>
</dbReference>
<keyword evidence="4 7" id="KW-1133">Transmembrane helix</keyword>
<comment type="caution">
    <text evidence="8">The sequence shown here is derived from an EMBL/GenBank/DDBJ whole genome shotgun (WGS) entry which is preliminary data.</text>
</comment>
<gene>
    <name evidence="8" type="ORF">FB45DRAFT_915658</name>
</gene>
<feature type="transmembrane region" description="Helical" evidence="7">
    <location>
        <begin position="402"/>
        <end position="422"/>
    </location>
</feature>
<dbReference type="InterPro" id="IPR050930">
    <property type="entry name" value="MFS_Vesicular_Transporter"/>
</dbReference>
<feature type="transmembrane region" description="Helical" evidence="7">
    <location>
        <begin position="56"/>
        <end position="80"/>
    </location>
</feature>
<evidence type="ECO:0000313" key="8">
    <source>
        <dbReference type="EMBL" id="KAJ7630485.1"/>
    </source>
</evidence>
<dbReference type="InterPro" id="IPR036259">
    <property type="entry name" value="MFS_trans_sf"/>
</dbReference>
<evidence type="ECO:0000313" key="9">
    <source>
        <dbReference type="Proteomes" id="UP001221142"/>
    </source>
</evidence>
<keyword evidence="2" id="KW-0813">Transport</keyword>
<dbReference type="GO" id="GO:0016020">
    <property type="term" value="C:membrane"/>
    <property type="evidence" value="ECO:0007669"/>
    <property type="project" value="UniProtKB-SubCell"/>
</dbReference>
<organism evidence="8 9">
    <name type="scientific">Roridomyces roridus</name>
    <dbReference type="NCBI Taxonomy" id="1738132"/>
    <lineage>
        <taxon>Eukaryota</taxon>
        <taxon>Fungi</taxon>
        <taxon>Dikarya</taxon>
        <taxon>Basidiomycota</taxon>
        <taxon>Agaricomycotina</taxon>
        <taxon>Agaricomycetes</taxon>
        <taxon>Agaricomycetidae</taxon>
        <taxon>Agaricales</taxon>
        <taxon>Marasmiineae</taxon>
        <taxon>Mycenaceae</taxon>
        <taxon>Roridomyces</taxon>
    </lineage>
</organism>
<dbReference type="SUPFAM" id="SSF103473">
    <property type="entry name" value="MFS general substrate transporter"/>
    <property type="match status" value="1"/>
</dbReference>
<feature type="transmembrane region" description="Helical" evidence="7">
    <location>
        <begin position="318"/>
        <end position="339"/>
    </location>
</feature>
<evidence type="ECO:0000256" key="6">
    <source>
        <dbReference type="SAM" id="MobiDB-lite"/>
    </source>
</evidence>
<evidence type="ECO:0000256" key="4">
    <source>
        <dbReference type="ARBA" id="ARBA00022989"/>
    </source>
</evidence>
<evidence type="ECO:0000256" key="3">
    <source>
        <dbReference type="ARBA" id="ARBA00022692"/>
    </source>
</evidence>
<accession>A0AAD7BUM1</accession>
<evidence type="ECO:0000256" key="5">
    <source>
        <dbReference type="ARBA" id="ARBA00023136"/>
    </source>
</evidence>
<protein>
    <submittedName>
        <fullName evidence="8">MFS general substrate transporter</fullName>
    </submittedName>
</protein>
<evidence type="ECO:0000256" key="7">
    <source>
        <dbReference type="SAM" id="Phobius"/>
    </source>
</evidence>
<sequence>MPPEISASRPVALQFRSSYWFVTAVIGLGIATDLFVYSLIIPVIPFQLERLHYQHVSGLTGLLLFANAIGMVIFTVPVAIFSERYNTRRSPLIAGLILLIGSQALFMEAPNYPGFGSTMVWVIGLALLCDSTPAHAVGTQLGFAMSGFAIGFLVGPPIGGAIYKRFGFRGPFDALRWGVDPAAISVIDNKDGHPLEPRPVSTEPAPADGTPPRISLAGVIGKLSQSTRAIVVMTITLFYGIIYSAQEPTLPLHLQKIWKLDSSKVGLVYLAGVLPTLVSSPLSGFFVDRHGVEWPTVLCIAAAIPWWALMVVQHQLPLFIVAYALGAFCISGVISPVMAEFAAVARGIDGVGCEPYFCRLRTFDSCSDGHVYGAFNLVYGIGTSLGPILGGQIYTHSHGWEYINICSVALLFGALIITFAYTGDRPLLTRFV</sequence>
<dbReference type="Gene3D" id="1.20.1250.20">
    <property type="entry name" value="MFS general substrate transporter like domains"/>
    <property type="match status" value="2"/>
</dbReference>
<feature type="transmembrane region" description="Helical" evidence="7">
    <location>
        <begin position="294"/>
        <end position="312"/>
    </location>
</feature>
<dbReference type="Pfam" id="PF07690">
    <property type="entry name" value="MFS_1"/>
    <property type="match status" value="2"/>
</dbReference>
<comment type="subcellular location">
    <subcellularLocation>
        <location evidence="1">Membrane</location>
        <topology evidence="1">Multi-pass membrane protein</topology>
    </subcellularLocation>
</comment>
<dbReference type="CDD" id="cd17325">
    <property type="entry name" value="MFS_MdtG_SLC18_like"/>
    <property type="match status" value="1"/>
</dbReference>
<feature type="region of interest" description="Disordered" evidence="6">
    <location>
        <begin position="190"/>
        <end position="209"/>
    </location>
</feature>
<feature type="transmembrane region" description="Helical" evidence="7">
    <location>
        <begin position="92"/>
        <end position="107"/>
    </location>
</feature>
<evidence type="ECO:0000256" key="2">
    <source>
        <dbReference type="ARBA" id="ARBA00022448"/>
    </source>
</evidence>
<reference evidence="8" key="1">
    <citation type="submission" date="2023-03" db="EMBL/GenBank/DDBJ databases">
        <title>Massive genome expansion in bonnet fungi (Mycena s.s.) driven by repeated elements and novel gene families across ecological guilds.</title>
        <authorList>
            <consortium name="Lawrence Berkeley National Laboratory"/>
            <person name="Harder C.B."/>
            <person name="Miyauchi S."/>
            <person name="Viragh M."/>
            <person name="Kuo A."/>
            <person name="Thoen E."/>
            <person name="Andreopoulos B."/>
            <person name="Lu D."/>
            <person name="Skrede I."/>
            <person name="Drula E."/>
            <person name="Henrissat B."/>
            <person name="Morin E."/>
            <person name="Kohler A."/>
            <person name="Barry K."/>
            <person name="LaButti K."/>
            <person name="Morin E."/>
            <person name="Salamov A."/>
            <person name="Lipzen A."/>
            <person name="Mereny Z."/>
            <person name="Hegedus B."/>
            <person name="Baldrian P."/>
            <person name="Stursova M."/>
            <person name="Weitz H."/>
            <person name="Taylor A."/>
            <person name="Grigoriev I.V."/>
            <person name="Nagy L.G."/>
            <person name="Martin F."/>
            <person name="Kauserud H."/>
        </authorList>
    </citation>
    <scope>NUCLEOTIDE SEQUENCE</scope>
    <source>
        <strain evidence="8">9284</strain>
    </source>
</reference>
<dbReference type="PANTHER" id="PTHR23506:SF23">
    <property type="entry name" value="GH10249P"/>
    <property type="match status" value="1"/>
</dbReference>
<keyword evidence="5 7" id="KW-0472">Membrane</keyword>
<keyword evidence="9" id="KW-1185">Reference proteome</keyword>
<dbReference type="AlphaFoldDB" id="A0AAD7BUM1"/>
<dbReference type="PANTHER" id="PTHR23506">
    <property type="entry name" value="GH10249P"/>
    <property type="match status" value="1"/>
</dbReference>
<feature type="transmembrane region" description="Helical" evidence="7">
    <location>
        <begin position="266"/>
        <end position="287"/>
    </location>
</feature>
<dbReference type="GO" id="GO:0022857">
    <property type="term" value="F:transmembrane transporter activity"/>
    <property type="evidence" value="ECO:0007669"/>
    <property type="project" value="InterPro"/>
</dbReference>
<proteinExistence type="predicted"/>
<feature type="transmembrane region" description="Helical" evidence="7">
    <location>
        <begin position="143"/>
        <end position="163"/>
    </location>
</feature>
<name>A0AAD7BUM1_9AGAR</name>
<dbReference type="InterPro" id="IPR011701">
    <property type="entry name" value="MFS"/>
</dbReference>
<feature type="transmembrane region" description="Helical" evidence="7">
    <location>
        <begin position="20"/>
        <end position="44"/>
    </location>
</feature>
<keyword evidence="3 7" id="KW-0812">Transmembrane</keyword>
<dbReference type="Proteomes" id="UP001221142">
    <property type="component" value="Unassembled WGS sequence"/>
</dbReference>
<evidence type="ECO:0000256" key="1">
    <source>
        <dbReference type="ARBA" id="ARBA00004141"/>
    </source>
</evidence>
<feature type="transmembrane region" description="Helical" evidence="7">
    <location>
        <begin position="229"/>
        <end position="246"/>
    </location>
</feature>